<gene>
    <name evidence="1" type="ORF">DERYTH_LOCUS10904</name>
</gene>
<organism evidence="1 2">
    <name type="scientific">Dentiscutata erythropus</name>
    <dbReference type="NCBI Taxonomy" id="1348616"/>
    <lineage>
        <taxon>Eukaryota</taxon>
        <taxon>Fungi</taxon>
        <taxon>Fungi incertae sedis</taxon>
        <taxon>Mucoromycota</taxon>
        <taxon>Glomeromycotina</taxon>
        <taxon>Glomeromycetes</taxon>
        <taxon>Diversisporales</taxon>
        <taxon>Gigasporaceae</taxon>
        <taxon>Dentiscutata</taxon>
    </lineage>
</organism>
<dbReference type="EMBL" id="CAJVPY010006545">
    <property type="protein sequence ID" value="CAG8664806.1"/>
    <property type="molecule type" value="Genomic_DNA"/>
</dbReference>
<protein>
    <submittedName>
        <fullName evidence="1">13217_t:CDS:1</fullName>
    </submittedName>
</protein>
<keyword evidence="2" id="KW-1185">Reference proteome</keyword>
<evidence type="ECO:0000313" key="1">
    <source>
        <dbReference type="EMBL" id="CAG8664806.1"/>
    </source>
</evidence>
<name>A0A9N9E5Q9_9GLOM</name>
<comment type="caution">
    <text evidence="1">The sequence shown here is derived from an EMBL/GenBank/DDBJ whole genome shotgun (WGS) entry which is preliminary data.</text>
</comment>
<proteinExistence type="predicted"/>
<dbReference type="OrthoDB" id="2432836at2759"/>
<evidence type="ECO:0000313" key="2">
    <source>
        <dbReference type="Proteomes" id="UP000789405"/>
    </source>
</evidence>
<reference evidence="1" key="1">
    <citation type="submission" date="2021-06" db="EMBL/GenBank/DDBJ databases">
        <authorList>
            <person name="Kallberg Y."/>
            <person name="Tangrot J."/>
            <person name="Rosling A."/>
        </authorList>
    </citation>
    <scope>NUCLEOTIDE SEQUENCE</scope>
    <source>
        <strain evidence="1">MA453B</strain>
    </source>
</reference>
<accession>A0A9N9E5Q9</accession>
<dbReference type="Proteomes" id="UP000789405">
    <property type="component" value="Unassembled WGS sequence"/>
</dbReference>
<sequence>MDESFKDYSGIVTIAEKWFHIPKVIYRTYDFRIGIDEYVLKDDNELREKMKKVMKVIE</sequence>
<dbReference type="AlphaFoldDB" id="A0A9N9E5Q9"/>